<organism evidence="7 8">
    <name type="scientific">Mobiluncus curtisii</name>
    <dbReference type="NCBI Taxonomy" id="2051"/>
    <lineage>
        <taxon>Bacteria</taxon>
        <taxon>Bacillati</taxon>
        <taxon>Actinomycetota</taxon>
        <taxon>Actinomycetes</taxon>
        <taxon>Actinomycetales</taxon>
        <taxon>Actinomycetaceae</taxon>
        <taxon>Mobiluncus</taxon>
    </lineage>
</organism>
<evidence type="ECO:0000256" key="5">
    <source>
        <dbReference type="ARBA" id="ARBA00023014"/>
    </source>
</evidence>
<evidence type="ECO:0000313" key="7">
    <source>
        <dbReference type="EMBL" id="SQB65227.1"/>
    </source>
</evidence>
<dbReference type="GO" id="GO:0016491">
    <property type="term" value="F:oxidoreductase activity"/>
    <property type="evidence" value="ECO:0007669"/>
    <property type="project" value="UniProtKB-ARBA"/>
</dbReference>
<sequence length="439" mass="47622">MTHHTALDYAKANLARTSLDQCLKCTICETQCPVLRVTPNFSGPKFVGPQAERFRKGQSVDKSLDYCSGCSICTTVCPQGVKIAELNAQARAVMKADHMPVRDRLITQTELEGKLLTPLAPLANAALGNRPIRKLVQALIGVHADAPTPVAQSTSFLTWWRKHEKAVYGGPYVPHRTQSTRYLPAEARWHRGPIVFFHGCAGAYFEVSTSIATVEVLEYLGYRVIVPKQGCCGLASQSNGLFNEASRSVLQLARQLQRAGKHLQIVSSSGSCAGMLRHEAREIMGLNDAVLQDVGAHLFETSEFIAHLMDEGEFPEADLRPLNLTLTYHQPCQVKSQGIGKPAIQMLETIPGVHVVESGQPCCGIAGTYGLKKEKFAVAQAIGKPLFAKIKAVNPHLAACDTETCRWQIRKGTGAEVVHPIEILARALGLTSQGANGSP</sequence>
<name>A0A2X2YNF8_9ACTO</name>
<dbReference type="AlphaFoldDB" id="A0A2X2YNF8"/>
<dbReference type="EMBL" id="UASJ01000001">
    <property type="protein sequence ID" value="SQB65227.1"/>
    <property type="molecule type" value="Genomic_DNA"/>
</dbReference>
<gene>
    <name evidence="7" type="primary">glpC</name>
    <name evidence="7" type="ORF">NCTC11820_01398</name>
</gene>
<dbReference type="PANTHER" id="PTHR32479:SF19">
    <property type="entry name" value="ANAEROBIC GLYCEROL-3-PHOSPHATE DEHYDROGENASE SUBUNIT C"/>
    <property type="match status" value="1"/>
</dbReference>
<dbReference type="Gene3D" id="1.10.1060.10">
    <property type="entry name" value="Alpha-helical ferredoxin"/>
    <property type="match status" value="1"/>
</dbReference>
<dbReference type="PANTHER" id="PTHR32479">
    <property type="entry name" value="GLYCOLATE OXIDASE IRON-SULFUR SUBUNIT"/>
    <property type="match status" value="1"/>
</dbReference>
<dbReference type="PROSITE" id="PS51379">
    <property type="entry name" value="4FE4S_FER_2"/>
    <property type="match status" value="1"/>
</dbReference>
<dbReference type="Proteomes" id="UP000250245">
    <property type="component" value="Unassembled WGS sequence"/>
</dbReference>
<dbReference type="Pfam" id="PF02754">
    <property type="entry name" value="CCG"/>
    <property type="match status" value="2"/>
</dbReference>
<keyword evidence="3" id="KW-0677">Repeat</keyword>
<dbReference type="InterPro" id="IPR017900">
    <property type="entry name" value="4Fe4S_Fe_S_CS"/>
</dbReference>
<dbReference type="GeneID" id="55565324"/>
<keyword evidence="1" id="KW-0004">4Fe-4S</keyword>
<accession>A0A2X2YNF8</accession>
<evidence type="ECO:0000313" key="8">
    <source>
        <dbReference type="Proteomes" id="UP000250245"/>
    </source>
</evidence>
<dbReference type="PROSITE" id="PS00198">
    <property type="entry name" value="4FE4S_FER_1"/>
    <property type="match status" value="1"/>
</dbReference>
<keyword evidence="2" id="KW-0479">Metal-binding</keyword>
<dbReference type="InterPro" id="IPR004017">
    <property type="entry name" value="Cys_rich_dom"/>
</dbReference>
<evidence type="ECO:0000256" key="4">
    <source>
        <dbReference type="ARBA" id="ARBA00023004"/>
    </source>
</evidence>
<evidence type="ECO:0000259" key="6">
    <source>
        <dbReference type="PROSITE" id="PS51379"/>
    </source>
</evidence>
<dbReference type="OMA" id="AYYHGCY"/>
<reference evidence="7 8" key="1">
    <citation type="submission" date="2018-06" db="EMBL/GenBank/DDBJ databases">
        <authorList>
            <consortium name="Pathogen Informatics"/>
            <person name="Doyle S."/>
        </authorList>
    </citation>
    <scope>NUCLEOTIDE SEQUENCE [LARGE SCALE GENOMIC DNA]</scope>
    <source>
        <strain evidence="7 8">NCTC11820</strain>
    </source>
</reference>
<evidence type="ECO:0000256" key="1">
    <source>
        <dbReference type="ARBA" id="ARBA00022485"/>
    </source>
</evidence>
<protein>
    <submittedName>
        <fullName evidence="7">Anaerobic glycerol-3-phosphate dehydrogenase subunit C</fullName>
    </submittedName>
</protein>
<dbReference type="NCBIfam" id="NF008369">
    <property type="entry name" value="PRK11168.1"/>
    <property type="match status" value="1"/>
</dbReference>
<feature type="domain" description="4Fe-4S ferredoxin-type" evidence="6">
    <location>
        <begin position="56"/>
        <end position="87"/>
    </location>
</feature>
<dbReference type="Pfam" id="PF13183">
    <property type="entry name" value="Fer4_8"/>
    <property type="match status" value="1"/>
</dbReference>
<dbReference type="InterPro" id="IPR009051">
    <property type="entry name" value="Helical_ferredxn"/>
</dbReference>
<proteinExistence type="predicted"/>
<dbReference type="SUPFAM" id="SSF46548">
    <property type="entry name" value="alpha-helical ferredoxin"/>
    <property type="match status" value="1"/>
</dbReference>
<dbReference type="GO" id="GO:0051539">
    <property type="term" value="F:4 iron, 4 sulfur cluster binding"/>
    <property type="evidence" value="ECO:0007669"/>
    <property type="project" value="UniProtKB-KW"/>
</dbReference>
<dbReference type="RefSeq" id="WP_013189203.1">
    <property type="nucleotide sequence ID" value="NZ_CP068112.1"/>
</dbReference>
<keyword evidence="5" id="KW-0411">Iron-sulfur</keyword>
<dbReference type="GO" id="GO:0046872">
    <property type="term" value="F:metal ion binding"/>
    <property type="evidence" value="ECO:0007669"/>
    <property type="project" value="UniProtKB-KW"/>
</dbReference>
<evidence type="ECO:0000256" key="2">
    <source>
        <dbReference type="ARBA" id="ARBA00022723"/>
    </source>
</evidence>
<keyword evidence="4" id="KW-0408">Iron</keyword>
<evidence type="ECO:0000256" key="3">
    <source>
        <dbReference type="ARBA" id="ARBA00022737"/>
    </source>
</evidence>
<dbReference type="InterPro" id="IPR017896">
    <property type="entry name" value="4Fe4S_Fe-S-bd"/>
</dbReference>